<dbReference type="SMART" id="SM00579">
    <property type="entry name" value="FBD"/>
    <property type="match status" value="1"/>
</dbReference>
<dbReference type="InterPro" id="IPR006566">
    <property type="entry name" value="FBD"/>
</dbReference>
<dbReference type="Pfam" id="PF24758">
    <property type="entry name" value="LRR_At5g56370"/>
    <property type="match status" value="1"/>
</dbReference>
<gene>
    <name evidence="2" type="ORF">CFP56_024121</name>
</gene>
<dbReference type="PANTHER" id="PTHR31900">
    <property type="entry name" value="F-BOX/RNI SUPERFAMILY PROTEIN-RELATED"/>
    <property type="match status" value="1"/>
</dbReference>
<dbReference type="Pfam" id="PF08387">
    <property type="entry name" value="FBD"/>
    <property type="match status" value="1"/>
</dbReference>
<evidence type="ECO:0000313" key="2">
    <source>
        <dbReference type="EMBL" id="KAK7834756.1"/>
    </source>
</evidence>
<protein>
    <submittedName>
        <fullName evidence="2">Fbd-associated f-box protein</fullName>
    </submittedName>
</protein>
<evidence type="ECO:0000259" key="1">
    <source>
        <dbReference type="SMART" id="SM00579"/>
    </source>
</evidence>
<sequence>MHTDGHKSHKSLEGVRIDPPSSFQLPCLKKLDLYQVFYESDPFVRLLSGCPVLEDLSFDRDFSDSVSIYKICVPTLKRLTMVLLILHNSKICFRLDFKSTGSLLGWKKSTIDPLFLSSHLTNFYLREVKGLEHEMEFVKYILKEAGVLKSAKIRVGNIKLKEIVREKLSKIPRRSMTCLLTMWFCVEYKTIQFKVVKSVDVKLHKAQSPSQTNSSQLLVLTSCQIDNFTMPHQFSALQNLMKAKQLYNKNKRVKLELLMLHSLHVTLNHHKLINHFFPADI</sequence>
<keyword evidence="3" id="KW-1185">Reference proteome</keyword>
<evidence type="ECO:0000313" key="3">
    <source>
        <dbReference type="Proteomes" id="UP000237347"/>
    </source>
</evidence>
<reference evidence="2 3" key="1">
    <citation type="journal article" date="2018" name="Sci. Data">
        <title>The draft genome sequence of cork oak.</title>
        <authorList>
            <person name="Ramos A.M."/>
            <person name="Usie A."/>
            <person name="Barbosa P."/>
            <person name="Barros P.M."/>
            <person name="Capote T."/>
            <person name="Chaves I."/>
            <person name="Simoes F."/>
            <person name="Abreu I."/>
            <person name="Carrasquinho I."/>
            <person name="Faro C."/>
            <person name="Guimaraes J.B."/>
            <person name="Mendonca D."/>
            <person name="Nobrega F."/>
            <person name="Rodrigues L."/>
            <person name="Saibo N.J.M."/>
            <person name="Varela M.C."/>
            <person name="Egas C."/>
            <person name="Matos J."/>
            <person name="Miguel C.M."/>
            <person name="Oliveira M.M."/>
            <person name="Ricardo C.P."/>
            <person name="Goncalves S."/>
        </authorList>
    </citation>
    <scope>NUCLEOTIDE SEQUENCE [LARGE SCALE GENOMIC DNA]</scope>
    <source>
        <strain evidence="3">cv. HL8</strain>
    </source>
</reference>
<proteinExistence type="predicted"/>
<comment type="caution">
    <text evidence="2">The sequence shown here is derived from an EMBL/GenBank/DDBJ whole genome shotgun (WGS) entry which is preliminary data.</text>
</comment>
<dbReference type="InterPro" id="IPR050232">
    <property type="entry name" value="FBL13/AtMIF1-like"/>
</dbReference>
<organism evidence="2 3">
    <name type="scientific">Quercus suber</name>
    <name type="common">Cork oak</name>
    <dbReference type="NCBI Taxonomy" id="58331"/>
    <lineage>
        <taxon>Eukaryota</taxon>
        <taxon>Viridiplantae</taxon>
        <taxon>Streptophyta</taxon>
        <taxon>Embryophyta</taxon>
        <taxon>Tracheophyta</taxon>
        <taxon>Spermatophyta</taxon>
        <taxon>Magnoliopsida</taxon>
        <taxon>eudicotyledons</taxon>
        <taxon>Gunneridae</taxon>
        <taxon>Pentapetalae</taxon>
        <taxon>rosids</taxon>
        <taxon>fabids</taxon>
        <taxon>Fagales</taxon>
        <taxon>Fagaceae</taxon>
        <taxon>Quercus</taxon>
    </lineage>
</organism>
<dbReference type="EMBL" id="PKMF04000382">
    <property type="protein sequence ID" value="KAK7834756.1"/>
    <property type="molecule type" value="Genomic_DNA"/>
</dbReference>
<name>A0AAW0KA75_QUESU</name>
<feature type="domain" description="FBD" evidence="1">
    <location>
        <begin position="113"/>
        <end position="183"/>
    </location>
</feature>
<dbReference type="Proteomes" id="UP000237347">
    <property type="component" value="Unassembled WGS sequence"/>
</dbReference>
<accession>A0AAW0KA75</accession>
<dbReference type="PANTHER" id="PTHR31900:SF34">
    <property type="entry name" value="EMB|CAB62440.1-RELATED"/>
    <property type="match status" value="1"/>
</dbReference>
<dbReference type="AlphaFoldDB" id="A0AAW0KA75"/>
<dbReference type="InterPro" id="IPR055411">
    <property type="entry name" value="LRR_FXL15/At3g58940/PEG3-like"/>
</dbReference>